<evidence type="ECO:0000313" key="2">
    <source>
        <dbReference type="EMBL" id="KAK9815151.1"/>
    </source>
</evidence>
<evidence type="ECO:0000313" key="3">
    <source>
        <dbReference type="Proteomes" id="UP001465755"/>
    </source>
</evidence>
<evidence type="ECO:0008006" key="4">
    <source>
        <dbReference type="Google" id="ProtNLM"/>
    </source>
</evidence>
<sequence>MEAGCLWTQPEPKHTDNAADALGMADVQAALLTLNDHDQSEVVQLRNNLAFKRERLKLTRSPGATLYWFMLSSASGLWRGSMWLAKHRLTLFFLLPTMLGYISLKRADHQAEWLGEVEGWVSFVVWWLGLGVLSSVGLGTGMHSGLLFLFPHLLKVCLAAEQCGHLHFDVRQDIWWNPEGFYCNSFASGGDVGLRQIFLKVFWSSFLWGAGTAIGEIPPYAFSYHARQAGLKVEAYNEELQDARAGADPKYRQQMDVVRASIAAMKAWMLGIIERFGFWGVFLLSAWPNAAFDLCGICCGQFGMGFWEFFGGTFAGKALVKVNLQTLVLLSLFRKQSRERIMGWLEWCLPNSIPYVWRSERTPAQVVHEVLLSRITVFKASITTRQQHAIDSRWFYLRLSDNFRSSEALGRWAWSFVPVFGGTSLWSFIVFMMVFQFLKDCIEQFAQSHMAHHHNLQLLKAANDRQKAYDKQE</sequence>
<dbReference type="Proteomes" id="UP001465755">
    <property type="component" value="Unassembled WGS sequence"/>
</dbReference>
<accession>A0AAW1Q0G7</accession>
<name>A0AAW1Q0G7_9CHLO</name>
<protein>
    <recommendedName>
        <fullName evidence="4">Vacuole membrane protein 1</fullName>
    </recommendedName>
</protein>
<comment type="caution">
    <text evidence="2">The sequence shown here is derived from an EMBL/GenBank/DDBJ whole genome shotgun (WGS) entry which is preliminary data.</text>
</comment>
<proteinExistence type="predicted"/>
<keyword evidence="3" id="KW-1185">Reference proteome</keyword>
<organism evidence="2 3">
    <name type="scientific">Symbiochloris irregularis</name>
    <dbReference type="NCBI Taxonomy" id="706552"/>
    <lineage>
        <taxon>Eukaryota</taxon>
        <taxon>Viridiplantae</taxon>
        <taxon>Chlorophyta</taxon>
        <taxon>core chlorophytes</taxon>
        <taxon>Trebouxiophyceae</taxon>
        <taxon>Trebouxiales</taxon>
        <taxon>Trebouxiaceae</taxon>
        <taxon>Symbiochloris</taxon>
    </lineage>
</organism>
<keyword evidence="1" id="KW-1133">Transmembrane helix</keyword>
<evidence type="ECO:0000256" key="1">
    <source>
        <dbReference type="SAM" id="Phobius"/>
    </source>
</evidence>
<dbReference type="EMBL" id="JALJOQ010000001">
    <property type="protein sequence ID" value="KAK9815151.1"/>
    <property type="molecule type" value="Genomic_DNA"/>
</dbReference>
<gene>
    <name evidence="2" type="ORF">WJX73_008909</name>
</gene>
<keyword evidence="1" id="KW-0472">Membrane</keyword>
<dbReference type="AlphaFoldDB" id="A0AAW1Q0G7"/>
<feature type="transmembrane region" description="Helical" evidence="1">
    <location>
        <begin position="412"/>
        <end position="438"/>
    </location>
</feature>
<reference evidence="2 3" key="1">
    <citation type="journal article" date="2024" name="Nat. Commun.">
        <title>Phylogenomics reveals the evolutionary origins of lichenization in chlorophyte algae.</title>
        <authorList>
            <person name="Puginier C."/>
            <person name="Libourel C."/>
            <person name="Otte J."/>
            <person name="Skaloud P."/>
            <person name="Haon M."/>
            <person name="Grisel S."/>
            <person name="Petersen M."/>
            <person name="Berrin J.G."/>
            <person name="Delaux P.M."/>
            <person name="Dal Grande F."/>
            <person name="Keller J."/>
        </authorList>
    </citation>
    <scope>NUCLEOTIDE SEQUENCE [LARGE SCALE GENOMIC DNA]</scope>
    <source>
        <strain evidence="2 3">SAG 2036</strain>
    </source>
</reference>
<keyword evidence="1" id="KW-0812">Transmembrane</keyword>